<organism evidence="1 2">
    <name type="scientific">Caerostris extrusa</name>
    <name type="common">Bark spider</name>
    <name type="synonym">Caerostris bankana</name>
    <dbReference type="NCBI Taxonomy" id="172846"/>
    <lineage>
        <taxon>Eukaryota</taxon>
        <taxon>Metazoa</taxon>
        <taxon>Ecdysozoa</taxon>
        <taxon>Arthropoda</taxon>
        <taxon>Chelicerata</taxon>
        <taxon>Arachnida</taxon>
        <taxon>Araneae</taxon>
        <taxon>Araneomorphae</taxon>
        <taxon>Entelegynae</taxon>
        <taxon>Araneoidea</taxon>
        <taxon>Araneidae</taxon>
        <taxon>Caerostris</taxon>
    </lineage>
</organism>
<evidence type="ECO:0000313" key="1">
    <source>
        <dbReference type="EMBL" id="GIX85166.1"/>
    </source>
</evidence>
<comment type="caution">
    <text evidence="1">The sequence shown here is derived from an EMBL/GenBank/DDBJ whole genome shotgun (WGS) entry which is preliminary data.</text>
</comment>
<keyword evidence="2" id="KW-1185">Reference proteome</keyword>
<name>A0AAV4NN65_CAEEX</name>
<dbReference type="Proteomes" id="UP001054945">
    <property type="component" value="Unassembled WGS sequence"/>
</dbReference>
<proteinExistence type="predicted"/>
<dbReference type="EMBL" id="BPLR01003487">
    <property type="protein sequence ID" value="GIX85166.1"/>
    <property type="molecule type" value="Genomic_DNA"/>
</dbReference>
<dbReference type="AlphaFoldDB" id="A0AAV4NN65"/>
<protein>
    <submittedName>
        <fullName evidence="1">Protein pinocchio</fullName>
    </submittedName>
</protein>
<gene>
    <name evidence="1" type="primary">Pino</name>
    <name evidence="1" type="ORF">CEXT_786341</name>
</gene>
<accession>A0AAV4NN65</accession>
<evidence type="ECO:0000313" key="2">
    <source>
        <dbReference type="Proteomes" id="UP001054945"/>
    </source>
</evidence>
<reference evidence="1 2" key="1">
    <citation type="submission" date="2021-06" db="EMBL/GenBank/DDBJ databases">
        <title>Caerostris extrusa draft genome.</title>
        <authorList>
            <person name="Kono N."/>
            <person name="Arakawa K."/>
        </authorList>
    </citation>
    <scope>NUCLEOTIDE SEQUENCE [LARGE SCALE GENOMIC DNA]</scope>
</reference>
<sequence length="255" mass="28739">MSVTLVEKMKCGFVATQTMSLFGHLVGWADPGAFKHDSFAQELANLSPKKLAASEILNFWRGTTHVTLPNCFCCVHILEIISSRGFPPFELGQALISRSDSKLNKMRFQRMNNKLNEKESYGSSEAYENEEQNLNNQNVHDSSDMLTLEGLRRTYNSCSNCGVSWYDDHISLDCSECGGYAMHRPCPTCNGQCGSMWRRDVKASHVSKRAQWHGNCSMNCQSQNLLTTMSEDKNANFQDSYHCLSQSLMCKAQIM</sequence>